<gene>
    <name evidence="2" type="ordered locus">Acear_0384</name>
</gene>
<sequence length="165" mass="18701">MKKIATVLIIVLLLGVGGWLARGWMTDRQLQQQVEPVQTRWAPNFWSLSPNTRLMARTISAEARGETYLGQVAVGSVIMNRVRSDKFPNSISGVIYQPWAFTAVARGHVWDHTPESDSIRAALDAMSGWDPTYGSIYYYNPADVTTYWIFSRPQVRQIGKHIFAR</sequence>
<protein>
    <submittedName>
        <fullName evidence="2">Cell wall hydrolase SleB</fullName>
    </submittedName>
</protein>
<keyword evidence="2" id="KW-0378">Hydrolase</keyword>
<dbReference type="Gene3D" id="6.20.240.60">
    <property type="match status" value="1"/>
</dbReference>
<dbReference type="Pfam" id="PF07486">
    <property type="entry name" value="Hydrolase_2"/>
    <property type="match status" value="1"/>
</dbReference>
<accession>D9QUD8</accession>
<dbReference type="EMBL" id="CP002105">
    <property type="protein sequence ID" value="ADL11931.1"/>
    <property type="molecule type" value="Genomic_DNA"/>
</dbReference>
<feature type="domain" description="Cell wall hydrolase SleB" evidence="1">
    <location>
        <begin position="65"/>
        <end position="164"/>
    </location>
</feature>
<dbReference type="InterPro" id="IPR011105">
    <property type="entry name" value="Cell_wall_hydrolase_SleB"/>
</dbReference>
<dbReference type="Gene3D" id="1.10.10.2520">
    <property type="entry name" value="Cell wall hydrolase SleB, domain 1"/>
    <property type="match status" value="1"/>
</dbReference>
<proteinExistence type="predicted"/>
<evidence type="ECO:0000313" key="3">
    <source>
        <dbReference type="Proteomes" id="UP000001661"/>
    </source>
</evidence>
<keyword evidence="3" id="KW-1185">Reference proteome</keyword>
<dbReference type="InterPro" id="IPR042047">
    <property type="entry name" value="SleB_dom1"/>
</dbReference>
<dbReference type="RefSeq" id="WP_013277377.1">
    <property type="nucleotide sequence ID" value="NC_014378.1"/>
</dbReference>
<evidence type="ECO:0000313" key="2">
    <source>
        <dbReference type="EMBL" id="ADL11931.1"/>
    </source>
</evidence>
<dbReference type="Proteomes" id="UP000001661">
    <property type="component" value="Chromosome"/>
</dbReference>
<organism evidence="2 3">
    <name type="scientific">Acetohalobium arabaticum (strain ATCC 49924 / DSM 5501 / Z-7288)</name>
    <dbReference type="NCBI Taxonomy" id="574087"/>
    <lineage>
        <taxon>Bacteria</taxon>
        <taxon>Bacillati</taxon>
        <taxon>Bacillota</taxon>
        <taxon>Clostridia</taxon>
        <taxon>Halanaerobiales</taxon>
        <taxon>Halobacteroidaceae</taxon>
        <taxon>Acetohalobium</taxon>
    </lineage>
</organism>
<dbReference type="eggNOG" id="COG3773">
    <property type="taxonomic scope" value="Bacteria"/>
</dbReference>
<reference evidence="2 3" key="1">
    <citation type="journal article" date="2010" name="Stand. Genomic Sci.">
        <title>Complete genome sequence of Acetohalobium arabaticum type strain (Z-7288).</title>
        <authorList>
            <person name="Sikorski J."/>
            <person name="Lapidus A."/>
            <person name="Chertkov O."/>
            <person name="Lucas S."/>
            <person name="Copeland A."/>
            <person name="Glavina Del Rio T."/>
            <person name="Nolan M."/>
            <person name="Tice H."/>
            <person name="Cheng J.F."/>
            <person name="Han C."/>
            <person name="Brambilla E."/>
            <person name="Pitluck S."/>
            <person name="Liolios K."/>
            <person name="Ivanova N."/>
            <person name="Mavromatis K."/>
            <person name="Mikhailova N."/>
            <person name="Pati A."/>
            <person name="Bruce D."/>
            <person name="Detter C."/>
            <person name="Tapia R."/>
            <person name="Goodwin L."/>
            <person name="Chen A."/>
            <person name="Palaniappan K."/>
            <person name="Land M."/>
            <person name="Hauser L."/>
            <person name="Chang Y.J."/>
            <person name="Jeffries C.D."/>
            <person name="Rohde M."/>
            <person name="Goker M."/>
            <person name="Spring S."/>
            <person name="Woyke T."/>
            <person name="Bristow J."/>
            <person name="Eisen J.A."/>
            <person name="Markowitz V."/>
            <person name="Hugenholtz P."/>
            <person name="Kyrpides N.C."/>
            <person name="Klenk H.P."/>
        </authorList>
    </citation>
    <scope>NUCLEOTIDE SEQUENCE [LARGE SCALE GENOMIC DNA]</scope>
    <source>
        <strain evidence="3">ATCC 49924 / DSM 5501 / Z-7288</strain>
    </source>
</reference>
<dbReference type="GO" id="GO:0016787">
    <property type="term" value="F:hydrolase activity"/>
    <property type="evidence" value="ECO:0007669"/>
    <property type="project" value="UniProtKB-KW"/>
</dbReference>
<dbReference type="OrthoDB" id="9785345at2"/>
<dbReference type="AlphaFoldDB" id="D9QUD8"/>
<evidence type="ECO:0000259" key="1">
    <source>
        <dbReference type="Pfam" id="PF07486"/>
    </source>
</evidence>
<name>D9QUD8_ACEAZ</name>
<dbReference type="STRING" id="574087.Acear_0384"/>
<dbReference type="HOGENOM" id="CLU_053345_3_1_9"/>
<dbReference type="KEGG" id="aar:Acear_0384"/>